<dbReference type="RefSeq" id="WP_005931615.1">
    <property type="nucleotide sequence ID" value="NZ_CABKSE010000002.1"/>
</dbReference>
<feature type="transmembrane region" description="Helical" evidence="1">
    <location>
        <begin position="7"/>
        <end position="37"/>
    </location>
</feature>
<organism evidence="3 4">
    <name type="scientific">Bacteroides salyersiae</name>
    <dbReference type="NCBI Taxonomy" id="291644"/>
    <lineage>
        <taxon>Bacteria</taxon>
        <taxon>Pseudomonadati</taxon>
        <taxon>Bacteroidota</taxon>
        <taxon>Bacteroidia</taxon>
        <taxon>Bacteroidales</taxon>
        <taxon>Bacteroidaceae</taxon>
        <taxon>Bacteroides</taxon>
    </lineage>
</organism>
<dbReference type="AlphaFoldDB" id="A0A7J4XKX5"/>
<feature type="transmembrane region" description="Helical" evidence="1">
    <location>
        <begin position="72"/>
        <end position="100"/>
    </location>
</feature>
<keyword evidence="1" id="KW-0472">Membrane</keyword>
<evidence type="ECO:0000259" key="2">
    <source>
        <dbReference type="Pfam" id="PF03733"/>
    </source>
</evidence>
<gene>
    <name evidence="3" type="ORF">F3F73_06540</name>
</gene>
<reference evidence="3 4" key="1">
    <citation type="journal article" date="2019" name="Nat. Med.">
        <title>A library of human gut bacterial isolates paired with longitudinal multiomics data enables mechanistic microbiome research.</title>
        <authorList>
            <person name="Poyet M."/>
            <person name="Groussin M."/>
            <person name="Gibbons S.M."/>
            <person name="Avila-Pacheco J."/>
            <person name="Jiang X."/>
            <person name="Kearney S.M."/>
            <person name="Perrotta A.R."/>
            <person name="Berdy B."/>
            <person name="Zhao S."/>
            <person name="Lieberman T.D."/>
            <person name="Swanson P.K."/>
            <person name="Smith M."/>
            <person name="Roesemann S."/>
            <person name="Alexander J.E."/>
            <person name="Rich S.A."/>
            <person name="Livny J."/>
            <person name="Vlamakis H."/>
            <person name="Clish C."/>
            <person name="Bullock K."/>
            <person name="Deik A."/>
            <person name="Scott J."/>
            <person name="Pierce K.A."/>
            <person name="Xavier R.J."/>
            <person name="Alm E.J."/>
        </authorList>
    </citation>
    <scope>NUCLEOTIDE SEQUENCE [LARGE SCALE GENOMIC DNA]</scope>
    <source>
        <strain evidence="3 4">BIOML-A10</strain>
    </source>
</reference>
<protein>
    <submittedName>
        <fullName evidence="3">YccF domain-containing protein</fullName>
    </submittedName>
</protein>
<comment type="caution">
    <text evidence="3">The sequence shown here is derived from an EMBL/GenBank/DDBJ whole genome shotgun (WGS) entry which is preliminary data.</text>
</comment>
<dbReference type="GeneID" id="93117425"/>
<feature type="domain" description="Inner membrane component" evidence="2">
    <location>
        <begin position="69"/>
        <end position="119"/>
    </location>
</feature>
<feature type="domain" description="Inner membrane component" evidence="2">
    <location>
        <begin position="4"/>
        <end position="54"/>
    </location>
</feature>
<dbReference type="GO" id="GO:0005886">
    <property type="term" value="C:plasma membrane"/>
    <property type="evidence" value="ECO:0007669"/>
    <property type="project" value="TreeGrafter"/>
</dbReference>
<sequence>MNLFMNLLWLLLGGIFTAVEYLISSLLMMITIIGIPFGLQTLKMSLLALCPFGKEVRSCPDSGGCLSILMNILWIFLGGIWISLSHLAFGILLSITIIGLPFGIQHFKLAGLALTPFGKEIVDKYK</sequence>
<dbReference type="NCBIfam" id="NF008740">
    <property type="entry name" value="PRK11770.1-2"/>
    <property type="match status" value="1"/>
</dbReference>
<name>A0A7J4XKX5_9BACE</name>
<dbReference type="InterPro" id="IPR031308">
    <property type="entry name" value="UCP028777"/>
</dbReference>
<dbReference type="Pfam" id="PF03733">
    <property type="entry name" value="YccF"/>
    <property type="match status" value="2"/>
</dbReference>
<evidence type="ECO:0000256" key="1">
    <source>
        <dbReference type="SAM" id="Phobius"/>
    </source>
</evidence>
<dbReference type="InterPro" id="IPR052937">
    <property type="entry name" value="Inner_membrane_protein"/>
</dbReference>
<keyword evidence="1" id="KW-0812">Transmembrane</keyword>
<evidence type="ECO:0000313" key="4">
    <source>
        <dbReference type="Proteomes" id="UP000422221"/>
    </source>
</evidence>
<dbReference type="PANTHER" id="PTHR42903">
    <property type="entry name" value="INNER MEMBRANE PROTEIN YCCF"/>
    <property type="match status" value="1"/>
</dbReference>
<dbReference type="Proteomes" id="UP000422221">
    <property type="component" value="Unassembled WGS sequence"/>
</dbReference>
<evidence type="ECO:0000313" key="3">
    <source>
        <dbReference type="EMBL" id="KAA3767392.1"/>
    </source>
</evidence>
<dbReference type="PANTHER" id="PTHR42903:SF1">
    <property type="entry name" value="INNER MEMBRANE PROTEIN YCCF"/>
    <property type="match status" value="1"/>
</dbReference>
<dbReference type="EMBL" id="VWMK01000005">
    <property type="protein sequence ID" value="KAA3767392.1"/>
    <property type="molecule type" value="Genomic_DNA"/>
</dbReference>
<dbReference type="PIRSF" id="PIRSF028777">
    <property type="entry name" value="UCP028777"/>
    <property type="match status" value="1"/>
</dbReference>
<proteinExistence type="predicted"/>
<keyword evidence="1" id="KW-1133">Transmembrane helix</keyword>
<dbReference type="InterPro" id="IPR005185">
    <property type="entry name" value="YccF"/>
</dbReference>
<accession>A0A7J4XKX5</accession>